<dbReference type="AlphaFoldDB" id="A0A553H181"/>
<evidence type="ECO:0000256" key="1">
    <source>
        <dbReference type="SAM" id="Phobius"/>
    </source>
</evidence>
<protein>
    <recommendedName>
        <fullName evidence="4">Transmembrane protein</fullName>
    </recommendedName>
</protein>
<evidence type="ECO:0000313" key="3">
    <source>
        <dbReference type="Proteomes" id="UP000315235"/>
    </source>
</evidence>
<evidence type="ECO:0008006" key="4">
    <source>
        <dbReference type="Google" id="ProtNLM"/>
    </source>
</evidence>
<organism evidence="2 3">
    <name type="scientific">Pseudomonas mangiferae</name>
    <dbReference type="NCBI Taxonomy" id="2593654"/>
    <lineage>
        <taxon>Bacteria</taxon>
        <taxon>Pseudomonadati</taxon>
        <taxon>Pseudomonadota</taxon>
        <taxon>Gammaproteobacteria</taxon>
        <taxon>Pseudomonadales</taxon>
        <taxon>Pseudomonadaceae</taxon>
        <taxon>Pseudomonas</taxon>
    </lineage>
</organism>
<keyword evidence="1" id="KW-1133">Transmembrane helix</keyword>
<keyword evidence="3" id="KW-1185">Reference proteome</keyword>
<dbReference type="OrthoDB" id="7061187at2"/>
<evidence type="ECO:0000313" key="2">
    <source>
        <dbReference type="EMBL" id="TRX75506.1"/>
    </source>
</evidence>
<feature type="transmembrane region" description="Helical" evidence="1">
    <location>
        <begin position="62"/>
        <end position="87"/>
    </location>
</feature>
<dbReference type="RefSeq" id="WP_143487598.1">
    <property type="nucleotide sequence ID" value="NZ_VJOY01000004.1"/>
</dbReference>
<gene>
    <name evidence="2" type="ORF">FM069_07125</name>
</gene>
<sequence length="165" mass="18208">MSEPEIYAERYSSSERCRLLLLYVCVASAFYIGFKVWVLPWLNFYLNHADCLNPERSSAAVFWAGFFVGVPIFGSLVVAVMTVRQGLAVLAQGRYPARGQKALWRSRVLYGSAASIRGTLLVLAPYLFLLMTIGAGLELSKQSVAPRSAQEAACQQQHPTMLGGR</sequence>
<name>A0A553H181_9PSED</name>
<reference evidence="2 3" key="1">
    <citation type="submission" date="2019-07" db="EMBL/GenBank/DDBJ databases">
        <title>Pseudomonas mangiferae sp. nov., isolated from bark of mango tree in Thailand.</title>
        <authorList>
            <person name="Srisuk N."/>
            <person name="Anurat P."/>
        </authorList>
    </citation>
    <scope>NUCLEOTIDE SEQUENCE [LARGE SCALE GENOMIC DNA]</scope>
    <source>
        <strain evidence="2 3">DMKU_BBB3-04</strain>
    </source>
</reference>
<dbReference type="Proteomes" id="UP000315235">
    <property type="component" value="Unassembled WGS sequence"/>
</dbReference>
<comment type="caution">
    <text evidence="2">The sequence shown here is derived from an EMBL/GenBank/DDBJ whole genome shotgun (WGS) entry which is preliminary data.</text>
</comment>
<keyword evidence="1" id="KW-0472">Membrane</keyword>
<feature type="transmembrane region" description="Helical" evidence="1">
    <location>
        <begin position="20"/>
        <end position="42"/>
    </location>
</feature>
<dbReference type="EMBL" id="VJOY01000004">
    <property type="protein sequence ID" value="TRX75506.1"/>
    <property type="molecule type" value="Genomic_DNA"/>
</dbReference>
<proteinExistence type="predicted"/>
<accession>A0A553H181</accession>
<feature type="transmembrane region" description="Helical" evidence="1">
    <location>
        <begin position="108"/>
        <end position="129"/>
    </location>
</feature>
<keyword evidence="1" id="KW-0812">Transmembrane</keyword>